<dbReference type="Proteomes" id="UP000245119">
    <property type="component" value="Linkage Group LG6"/>
</dbReference>
<feature type="region of interest" description="Disordered" evidence="1">
    <location>
        <begin position="1"/>
        <end position="44"/>
    </location>
</feature>
<protein>
    <submittedName>
        <fullName evidence="2">Uncharacterized protein</fullName>
    </submittedName>
</protein>
<evidence type="ECO:0000313" key="2">
    <source>
        <dbReference type="EMBL" id="PVD27914.1"/>
    </source>
</evidence>
<accession>A0A2T7P3B5</accession>
<sequence>MTSDRHTRRRNDVIDDDPTTLSNDVRDDTMRRSNGVRKDDTTRRNNDVRCNEDVRATHGYVGQGPVCIMASVLAVRRLTVTCSRPSLPVEFLYSDDHFHSLRTLSTSSLAAGGVFLQESWLLTASVSWQLLQPSARWDRDNAGHWRSARLLVDSSWSQLGTGTSVVGDDDWGHDGC</sequence>
<organism evidence="2 3">
    <name type="scientific">Pomacea canaliculata</name>
    <name type="common">Golden apple snail</name>
    <dbReference type="NCBI Taxonomy" id="400727"/>
    <lineage>
        <taxon>Eukaryota</taxon>
        <taxon>Metazoa</taxon>
        <taxon>Spiralia</taxon>
        <taxon>Lophotrochozoa</taxon>
        <taxon>Mollusca</taxon>
        <taxon>Gastropoda</taxon>
        <taxon>Caenogastropoda</taxon>
        <taxon>Architaenioglossa</taxon>
        <taxon>Ampullarioidea</taxon>
        <taxon>Ampullariidae</taxon>
        <taxon>Pomacea</taxon>
    </lineage>
</organism>
<proteinExistence type="predicted"/>
<evidence type="ECO:0000313" key="3">
    <source>
        <dbReference type="Proteomes" id="UP000245119"/>
    </source>
</evidence>
<comment type="caution">
    <text evidence="2">The sequence shown here is derived from an EMBL/GenBank/DDBJ whole genome shotgun (WGS) entry which is preliminary data.</text>
</comment>
<dbReference type="AlphaFoldDB" id="A0A2T7P3B5"/>
<dbReference type="EMBL" id="PZQS01000006">
    <property type="protein sequence ID" value="PVD27914.1"/>
    <property type="molecule type" value="Genomic_DNA"/>
</dbReference>
<name>A0A2T7P3B5_POMCA</name>
<gene>
    <name evidence="2" type="ORF">C0Q70_10489</name>
</gene>
<keyword evidence="3" id="KW-1185">Reference proteome</keyword>
<feature type="compositionally biased region" description="Basic and acidic residues" evidence="1">
    <location>
        <begin position="24"/>
        <end position="44"/>
    </location>
</feature>
<reference evidence="2 3" key="1">
    <citation type="submission" date="2018-04" db="EMBL/GenBank/DDBJ databases">
        <title>The genome of golden apple snail Pomacea canaliculata provides insight into stress tolerance and invasive adaptation.</title>
        <authorList>
            <person name="Liu C."/>
            <person name="Liu B."/>
            <person name="Ren Y."/>
            <person name="Zhang Y."/>
            <person name="Wang H."/>
            <person name="Li S."/>
            <person name="Jiang F."/>
            <person name="Yin L."/>
            <person name="Zhang G."/>
            <person name="Qian W."/>
            <person name="Fan W."/>
        </authorList>
    </citation>
    <scope>NUCLEOTIDE SEQUENCE [LARGE SCALE GENOMIC DNA]</scope>
    <source>
        <strain evidence="2">SZHN2017</strain>
        <tissue evidence="2">Muscle</tissue>
    </source>
</reference>
<evidence type="ECO:0000256" key="1">
    <source>
        <dbReference type="SAM" id="MobiDB-lite"/>
    </source>
</evidence>